<feature type="non-terminal residue" evidence="3">
    <location>
        <position position="98"/>
    </location>
</feature>
<reference evidence="3" key="2">
    <citation type="submission" date="2020-11" db="EMBL/GenBank/DDBJ databases">
        <authorList>
            <person name="McCartney M.A."/>
            <person name="Auch B."/>
            <person name="Kono T."/>
            <person name="Mallez S."/>
            <person name="Becker A."/>
            <person name="Gohl D.M."/>
            <person name="Silverstein K.A.T."/>
            <person name="Koren S."/>
            <person name="Bechman K.B."/>
            <person name="Herman A."/>
            <person name="Abrahante J.E."/>
            <person name="Garbe J."/>
        </authorList>
    </citation>
    <scope>NUCLEOTIDE SEQUENCE</scope>
    <source>
        <strain evidence="3">Duluth1</strain>
        <tissue evidence="3">Whole animal</tissue>
    </source>
</reference>
<comment type="caution">
    <text evidence="3">The sequence shown here is derived from an EMBL/GenBank/DDBJ whole genome shotgun (WGS) entry which is preliminary data.</text>
</comment>
<accession>A0A9D4JFJ3</accession>
<evidence type="ECO:0000256" key="2">
    <source>
        <dbReference type="SAM" id="MobiDB-lite"/>
    </source>
</evidence>
<proteinExistence type="predicted"/>
<organism evidence="3 4">
    <name type="scientific">Dreissena polymorpha</name>
    <name type="common">Zebra mussel</name>
    <name type="synonym">Mytilus polymorpha</name>
    <dbReference type="NCBI Taxonomy" id="45954"/>
    <lineage>
        <taxon>Eukaryota</taxon>
        <taxon>Metazoa</taxon>
        <taxon>Spiralia</taxon>
        <taxon>Lophotrochozoa</taxon>
        <taxon>Mollusca</taxon>
        <taxon>Bivalvia</taxon>
        <taxon>Autobranchia</taxon>
        <taxon>Heteroconchia</taxon>
        <taxon>Euheterodonta</taxon>
        <taxon>Imparidentia</taxon>
        <taxon>Neoheterodontei</taxon>
        <taxon>Myida</taxon>
        <taxon>Dreissenoidea</taxon>
        <taxon>Dreissenidae</taxon>
        <taxon>Dreissena</taxon>
    </lineage>
</organism>
<keyword evidence="1" id="KW-0175">Coiled coil</keyword>
<dbReference type="Proteomes" id="UP000828390">
    <property type="component" value="Unassembled WGS sequence"/>
</dbReference>
<dbReference type="AlphaFoldDB" id="A0A9D4JFJ3"/>
<keyword evidence="4" id="KW-1185">Reference proteome</keyword>
<evidence type="ECO:0000313" key="3">
    <source>
        <dbReference type="EMBL" id="KAH3809975.1"/>
    </source>
</evidence>
<reference evidence="3" key="1">
    <citation type="journal article" date="2019" name="bioRxiv">
        <title>The Genome of the Zebra Mussel, Dreissena polymorpha: A Resource for Invasive Species Research.</title>
        <authorList>
            <person name="McCartney M.A."/>
            <person name="Auch B."/>
            <person name="Kono T."/>
            <person name="Mallez S."/>
            <person name="Zhang Y."/>
            <person name="Obille A."/>
            <person name="Becker A."/>
            <person name="Abrahante J.E."/>
            <person name="Garbe J."/>
            <person name="Badalamenti J.P."/>
            <person name="Herman A."/>
            <person name="Mangelson H."/>
            <person name="Liachko I."/>
            <person name="Sullivan S."/>
            <person name="Sone E.D."/>
            <person name="Koren S."/>
            <person name="Silverstein K.A.T."/>
            <person name="Beckman K.B."/>
            <person name="Gohl D.M."/>
        </authorList>
    </citation>
    <scope>NUCLEOTIDE SEQUENCE</scope>
    <source>
        <strain evidence="3">Duluth1</strain>
        <tissue evidence="3">Whole animal</tissue>
    </source>
</reference>
<feature type="region of interest" description="Disordered" evidence="2">
    <location>
        <begin position="70"/>
        <end position="98"/>
    </location>
</feature>
<gene>
    <name evidence="3" type="ORF">DPMN_138357</name>
</gene>
<evidence type="ECO:0000313" key="4">
    <source>
        <dbReference type="Proteomes" id="UP000828390"/>
    </source>
</evidence>
<evidence type="ECO:0000256" key="1">
    <source>
        <dbReference type="SAM" id="Coils"/>
    </source>
</evidence>
<protein>
    <submittedName>
        <fullName evidence="3">Uncharacterized protein</fullName>
    </submittedName>
</protein>
<dbReference type="EMBL" id="JAIWYP010000006">
    <property type="protein sequence ID" value="KAH3809975.1"/>
    <property type="molecule type" value="Genomic_DNA"/>
</dbReference>
<feature type="non-terminal residue" evidence="3">
    <location>
        <position position="1"/>
    </location>
</feature>
<sequence length="98" mass="11234">SDSEKKPTQALQLGFELALKERDAVLRENAKAIQERDKAMRQAQQFLNERDKALASLENLSAKRNNTPIIERRATSPTRRNKDKLKAVDSDLEIENEE</sequence>
<feature type="coiled-coil region" evidence="1">
    <location>
        <begin position="22"/>
        <end position="63"/>
    </location>
</feature>
<name>A0A9D4JFJ3_DREPO</name>